<protein>
    <submittedName>
        <fullName evidence="1">Uncharacterized protein</fullName>
    </submittedName>
</protein>
<dbReference type="RefSeq" id="WP_344004206.1">
    <property type="nucleotide sequence ID" value="NZ_BAAAMY010000002.1"/>
</dbReference>
<dbReference type="Proteomes" id="UP001501612">
    <property type="component" value="Unassembled WGS sequence"/>
</dbReference>
<gene>
    <name evidence="1" type="ORF">GCM10009737_08460</name>
</gene>
<keyword evidence="2" id="KW-1185">Reference proteome</keyword>
<proteinExistence type="predicted"/>
<reference evidence="2" key="1">
    <citation type="journal article" date="2019" name="Int. J. Syst. Evol. Microbiol.">
        <title>The Global Catalogue of Microorganisms (GCM) 10K type strain sequencing project: providing services to taxonomists for standard genome sequencing and annotation.</title>
        <authorList>
            <consortium name="The Broad Institute Genomics Platform"/>
            <consortium name="The Broad Institute Genome Sequencing Center for Infectious Disease"/>
            <person name="Wu L."/>
            <person name="Ma J."/>
        </authorList>
    </citation>
    <scope>NUCLEOTIDE SEQUENCE [LARGE SCALE GENOMIC DNA]</scope>
    <source>
        <strain evidence="2">JCM 14046</strain>
    </source>
</reference>
<evidence type="ECO:0000313" key="2">
    <source>
        <dbReference type="Proteomes" id="UP001501612"/>
    </source>
</evidence>
<sequence length="41" mass="4458">MRPLPFLAVSLTLAAALVAWGERAGVFLHDLTIALKERPRG</sequence>
<dbReference type="EMBL" id="BAAAMY010000002">
    <property type="protein sequence ID" value="GAA1909491.1"/>
    <property type="molecule type" value="Genomic_DNA"/>
</dbReference>
<evidence type="ECO:0000313" key="1">
    <source>
        <dbReference type="EMBL" id="GAA1909491.1"/>
    </source>
</evidence>
<organism evidence="1 2">
    <name type="scientific">Nocardioides lentus</name>
    <dbReference type="NCBI Taxonomy" id="338077"/>
    <lineage>
        <taxon>Bacteria</taxon>
        <taxon>Bacillati</taxon>
        <taxon>Actinomycetota</taxon>
        <taxon>Actinomycetes</taxon>
        <taxon>Propionibacteriales</taxon>
        <taxon>Nocardioidaceae</taxon>
        <taxon>Nocardioides</taxon>
    </lineage>
</organism>
<comment type="caution">
    <text evidence="1">The sequence shown here is derived from an EMBL/GenBank/DDBJ whole genome shotgun (WGS) entry which is preliminary data.</text>
</comment>
<name>A0ABP5ABL7_9ACTN</name>
<accession>A0ABP5ABL7</accession>